<keyword evidence="2" id="KW-0560">Oxidoreductase</keyword>
<protein>
    <submittedName>
        <fullName evidence="4">SDR family NAD(P)-dependent oxidoreductase</fullName>
    </submittedName>
</protein>
<dbReference type="PANTHER" id="PTHR43086">
    <property type="entry name" value="VERY-LONG-CHAIN 3-OXOOACYL-COA REDUCTASE"/>
    <property type="match status" value="1"/>
</dbReference>
<dbReference type="PIRSF" id="PIRSF000126">
    <property type="entry name" value="11-beta-HSD1"/>
    <property type="match status" value="1"/>
</dbReference>
<comment type="caution">
    <text evidence="4">The sequence shown here is derived from an EMBL/GenBank/DDBJ whole genome shotgun (WGS) entry which is preliminary data.</text>
</comment>
<proteinExistence type="inferred from homology"/>
<gene>
    <name evidence="4" type="ORF">GMA10_10430</name>
</gene>
<evidence type="ECO:0000256" key="1">
    <source>
        <dbReference type="ARBA" id="ARBA00006484"/>
    </source>
</evidence>
<sequence length="251" mass="26732">MVSTTLITGASSGIGEELASRFAQRGEDLVLVARRRDRLDALADRIGDEFGVDVEVIDMDLADVHAARELRDRVGSRRIDTVINNAGFGLSGDVADLDPEDLDAMVKVNCLALTGITSRFLGDMVARNHGTIVNIASTAAYQPVPHMAVYAASKAFVLSLTEALWAETAEHGVRVLAACPGPTETEFFEHAGRKAAVGRMRSAGQVADALMEALDGRSPSFVDGWLNRLIAKGSSFLPKAWVLKIAAAAVN</sequence>
<dbReference type="PRINTS" id="PR00080">
    <property type="entry name" value="SDRFAMILY"/>
</dbReference>
<comment type="similarity">
    <text evidence="1 3">Belongs to the short-chain dehydrogenases/reductases (SDR) family.</text>
</comment>
<evidence type="ECO:0000313" key="5">
    <source>
        <dbReference type="Proteomes" id="UP000462152"/>
    </source>
</evidence>
<dbReference type="InterPro" id="IPR002347">
    <property type="entry name" value="SDR_fam"/>
</dbReference>
<dbReference type="InterPro" id="IPR036291">
    <property type="entry name" value="NAD(P)-bd_dom_sf"/>
</dbReference>
<dbReference type="PANTHER" id="PTHR43086:SF3">
    <property type="entry name" value="NADP-DEPENDENT 3-HYDROXY ACID DEHYDROGENASE YDFG"/>
    <property type="match status" value="1"/>
</dbReference>
<dbReference type="Pfam" id="PF00106">
    <property type="entry name" value="adh_short"/>
    <property type="match status" value="1"/>
</dbReference>
<dbReference type="PRINTS" id="PR00081">
    <property type="entry name" value="GDHRDH"/>
</dbReference>
<keyword evidence="5" id="KW-1185">Reference proteome</keyword>
<dbReference type="EMBL" id="WOGT01000007">
    <property type="protein sequence ID" value="MUN55622.1"/>
    <property type="molecule type" value="Genomic_DNA"/>
</dbReference>
<name>A0A7K1LKZ7_9MICC</name>
<organism evidence="4 5">
    <name type="scientific">Rothia koreensis</name>
    <dbReference type="NCBI Taxonomy" id="592378"/>
    <lineage>
        <taxon>Bacteria</taxon>
        <taxon>Bacillati</taxon>
        <taxon>Actinomycetota</taxon>
        <taxon>Actinomycetes</taxon>
        <taxon>Micrococcales</taxon>
        <taxon>Micrococcaceae</taxon>
        <taxon>Rothia</taxon>
    </lineage>
</organism>
<dbReference type="OrthoDB" id="9797538at2"/>
<dbReference type="GO" id="GO:0016491">
    <property type="term" value="F:oxidoreductase activity"/>
    <property type="evidence" value="ECO:0007669"/>
    <property type="project" value="UniProtKB-KW"/>
</dbReference>
<reference evidence="4 5" key="1">
    <citation type="submission" date="2019-12" db="EMBL/GenBank/DDBJ databases">
        <authorList>
            <person name="Li J."/>
            <person name="Shi Y."/>
            <person name="Xu G."/>
            <person name="Xiao D."/>
            <person name="Ran X."/>
        </authorList>
    </citation>
    <scope>NUCLEOTIDE SEQUENCE [LARGE SCALE GENOMIC DNA]</scope>
    <source>
        <strain evidence="4 5">JCM 15915</strain>
    </source>
</reference>
<dbReference type="SUPFAM" id="SSF51735">
    <property type="entry name" value="NAD(P)-binding Rossmann-fold domains"/>
    <property type="match status" value="1"/>
</dbReference>
<dbReference type="Gene3D" id="3.40.50.720">
    <property type="entry name" value="NAD(P)-binding Rossmann-like Domain"/>
    <property type="match status" value="1"/>
</dbReference>
<evidence type="ECO:0000313" key="4">
    <source>
        <dbReference type="EMBL" id="MUN55622.1"/>
    </source>
</evidence>
<dbReference type="AlphaFoldDB" id="A0A7K1LKZ7"/>
<accession>A0A7K1LKZ7</accession>
<evidence type="ECO:0000256" key="2">
    <source>
        <dbReference type="ARBA" id="ARBA00023002"/>
    </source>
</evidence>
<dbReference type="Proteomes" id="UP000462152">
    <property type="component" value="Unassembled WGS sequence"/>
</dbReference>
<evidence type="ECO:0000256" key="3">
    <source>
        <dbReference type="RuleBase" id="RU000363"/>
    </source>
</evidence>